<dbReference type="GO" id="GO:0010285">
    <property type="term" value="F:L,L-diaminopimelate aminotransferase activity"/>
    <property type="evidence" value="ECO:0007669"/>
    <property type="project" value="UniProtKB-EC"/>
</dbReference>
<protein>
    <submittedName>
        <fullName evidence="1">LL-diaminopimelate aminotransferase</fullName>
        <ecNumber evidence="1">2.6.1.83</ecNumber>
    </submittedName>
</protein>
<dbReference type="AlphaFoldDB" id="A0A644YLC9"/>
<evidence type="ECO:0000313" key="1">
    <source>
        <dbReference type="EMBL" id="MPM29395.1"/>
    </source>
</evidence>
<sequence>MFLWGKVPQCYKDAGELCDSLLYNAEVFVTPGFVFGSNGGRYVRISLCAPEELLMETSNRIGAMQSVATIDSIKGGLIYAE</sequence>
<dbReference type="InterPro" id="IPR015424">
    <property type="entry name" value="PyrdxlP-dep_Trfase"/>
</dbReference>
<keyword evidence="1" id="KW-0808">Transferase</keyword>
<gene>
    <name evidence="1" type="primary">dapL_27</name>
    <name evidence="1" type="ORF">SDC9_75935</name>
</gene>
<keyword evidence="1" id="KW-0032">Aminotransferase</keyword>
<comment type="caution">
    <text evidence="1">The sequence shown here is derived from an EMBL/GenBank/DDBJ whole genome shotgun (WGS) entry which is preliminary data.</text>
</comment>
<dbReference type="EC" id="2.6.1.83" evidence="1"/>
<dbReference type="SUPFAM" id="SSF53383">
    <property type="entry name" value="PLP-dependent transferases"/>
    <property type="match status" value="1"/>
</dbReference>
<name>A0A644YLC9_9ZZZZ</name>
<proteinExistence type="predicted"/>
<dbReference type="Gene3D" id="3.90.1150.10">
    <property type="entry name" value="Aspartate Aminotransferase, domain 1"/>
    <property type="match status" value="1"/>
</dbReference>
<organism evidence="1">
    <name type="scientific">bioreactor metagenome</name>
    <dbReference type="NCBI Taxonomy" id="1076179"/>
    <lineage>
        <taxon>unclassified sequences</taxon>
        <taxon>metagenomes</taxon>
        <taxon>ecological metagenomes</taxon>
    </lineage>
</organism>
<reference evidence="1" key="1">
    <citation type="submission" date="2019-08" db="EMBL/GenBank/DDBJ databases">
        <authorList>
            <person name="Kucharzyk K."/>
            <person name="Murdoch R.W."/>
            <person name="Higgins S."/>
            <person name="Loffler F."/>
        </authorList>
    </citation>
    <scope>NUCLEOTIDE SEQUENCE</scope>
</reference>
<dbReference type="InterPro" id="IPR015422">
    <property type="entry name" value="PyrdxlP-dep_Trfase_small"/>
</dbReference>
<dbReference type="EMBL" id="VSSQ01005499">
    <property type="protein sequence ID" value="MPM29395.1"/>
    <property type="molecule type" value="Genomic_DNA"/>
</dbReference>
<accession>A0A644YLC9</accession>